<gene>
    <name evidence="1" type="ORF">E1292_03635</name>
</gene>
<dbReference type="EMBL" id="SMKO01000005">
    <property type="protein sequence ID" value="TDD11920.1"/>
    <property type="molecule type" value="Genomic_DNA"/>
</dbReference>
<keyword evidence="2" id="KW-1185">Reference proteome</keyword>
<evidence type="ECO:0000313" key="2">
    <source>
        <dbReference type="Proteomes" id="UP000295258"/>
    </source>
</evidence>
<sequence>MLRLGPTGLVERLSAEAVLPFYDYSIRVEADTRYSGWGRRATVLLPRKGDVIDMEELEDELPYPLPGWVS</sequence>
<comment type="caution">
    <text evidence="1">The sequence shown here is derived from an EMBL/GenBank/DDBJ whole genome shotgun (WGS) entry which is preliminary data.</text>
</comment>
<accession>A0A4R4WEN2</accession>
<dbReference type="AlphaFoldDB" id="A0A4R4WEN2"/>
<organism evidence="1 2">
    <name type="scientific">Nonomuraea deserti</name>
    <dbReference type="NCBI Taxonomy" id="1848322"/>
    <lineage>
        <taxon>Bacteria</taxon>
        <taxon>Bacillati</taxon>
        <taxon>Actinomycetota</taxon>
        <taxon>Actinomycetes</taxon>
        <taxon>Streptosporangiales</taxon>
        <taxon>Streptosporangiaceae</taxon>
        <taxon>Nonomuraea</taxon>
    </lineage>
</organism>
<name>A0A4R4WEN2_9ACTN</name>
<proteinExistence type="predicted"/>
<protein>
    <submittedName>
        <fullName evidence="1">Uncharacterized protein</fullName>
    </submittedName>
</protein>
<evidence type="ECO:0000313" key="1">
    <source>
        <dbReference type="EMBL" id="TDD11920.1"/>
    </source>
</evidence>
<dbReference type="RefSeq" id="WP_132591940.1">
    <property type="nucleotide sequence ID" value="NZ_SMKO01000005.1"/>
</dbReference>
<dbReference type="Proteomes" id="UP000295258">
    <property type="component" value="Unassembled WGS sequence"/>
</dbReference>
<reference evidence="1 2" key="1">
    <citation type="submission" date="2019-03" db="EMBL/GenBank/DDBJ databases">
        <title>Draft genome sequences of novel Actinobacteria.</title>
        <authorList>
            <person name="Sahin N."/>
            <person name="Ay H."/>
            <person name="Saygin H."/>
        </authorList>
    </citation>
    <scope>NUCLEOTIDE SEQUENCE [LARGE SCALE GENOMIC DNA]</scope>
    <source>
        <strain evidence="1 2">KC310</strain>
    </source>
</reference>